<dbReference type="EMBL" id="CAJVCH010094549">
    <property type="protein sequence ID" value="CAG7722991.1"/>
    <property type="molecule type" value="Genomic_DNA"/>
</dbReference>
<sequence length="42" mass="4756">LLSLLLCFCFLTCSLHSSEGQRRRNVLDLIRAPFNFIGNVTS</sequence>
<dbReference type="AlphaFoldDB" id="A0A8J2P3L4"/>
<feature type="chain" id="PRO_5036433525" evidence="1">
    <location>
        <begin position="21"/>
        <end position="42"/>
    </location>
</feature>
<proteinExistence type="predicted"/>
<keyword evidence="1" id="KW-0732">Signal</keyword>
<reference evidence="2" key="1">
    <citation type="submission" date="2021-06" db="EMBL/GenBank/DDBJ databases">
        <authorList>
            <person name="Hodson N. C."/>
            <person name="Mongue J. A."/>
            <person name="Jaron S. K."/>
        </authorList>
    </citation>
    <scope>NUCLEOTIDE SEQUENCE</scope>
</reference>
<evidence type="ECO:0000313" key="2">
    <source>
        <dbReference type="EMBL" id="CAG7722810.1"/>
    </source>
</evidence>
<evidence type="ECO:0000313" key="3">
    <source>
        <dbReference type="EMBL" id="CAG7722991.1"/>
    </source>
</evidence>
<comment type="caution">
    <text evidence="2">The sequence shown here is derived from an EMBL/GenBank/DDBJ whole genome shotgun (WGS) entry which is preliminary data.</text>
</comment>
<name>A0A8J2P3L4_9HEXA</name>
<evidence type="ECO:0000313" key="4">
    <source>
        <dbReference type="Proteomes" id="UP000708208"/>
    </source>
</evidence>
<keyword evidence="4" id="KW-1185">Reference proteome</keyword>
<feature type="non-terminal residue" evidence="2">
    <location>
        <position position="1"/>
    </location>
</feature>
<gene>
    <name evidence="2" type="ORF">AFUS01_LOCUS11922</name>
    <name evidence="3" type="ORF">AFUS01_LOCUS12099</name>
</gene>
<organism evidence="2 4">
    <name type="scientific">Allacma fusca</name>
    <dbReference type="NCBI Taxonomy" id="39272"/>
    <lineage>
        <taxon>Eukaryota</taxon>
        <taxon>Metazoa</taxon>
        <taxon>Ecdysozoa</taxon>
        <taxon>Arthropoda</taxon>
        <taxon>Hexapoda</taxon>
        <taxon>Collembola</taxon>
        <taxon>Symphypleona</taxon>
        <taxon>Sminthuridae</taxon>
        <taxon>Allacma</taxon>
    </lineage>
</organism>
<dbReference type="EMBL" id="CAJVCH010092567">
    <property type="protein sequence ID" value="CAG7722810.1"/>
    <property type="molecule type" value="Genomic_DNA"/>
</dbReference>
<evidence type="ECO:0000256" key="1">
    <source>
        <dbReference type="SAM" id="SignalP"/>
    </source>
</evidence>
<feature type="signal peptide" evidence="1">
    <location>
        <begin position="1"/>
        <end position="20"/>
    </location>
</feature>
<accession>A0A8J2P3L4</accession>
<protein>
    <submittedName>
        <fullName evidence="2">Uncharacterized protein</fullName>
    </submittedName>
</protein>
<dbReference type="Proteomes" id="UP000708208">
    <property type="component" value="Unassembled WGS sequence"/>
</dbReference>
<feature type="non-terminal residue" evidence="2">
    <location>
        <position position="42"/>
    </location>
</feature>